<sequence length="33" mass="3800">MVIGLEGVIKLKNMVLRKLQITLRSLHNQLAIR</sequence>
<evidence type="ECO:0000313" key="2">
    <source>
        <dbReference type="Proteomes" id="UP000185829"/>
    </source>
</evidence>
<comment type="caution">
    <text evidence="1">The sequence shown here is derived from an EMBL/GenBank/DDBJ whole genome shotgun (WGS) entry which is preliminary data.</text>
</comment>
<protein>
    <submittedName>
        <fullName evidence="1">Uncharacterized protein</fullName>
    </submittedName>
</protein>
<organism evidence="1 2">
    <name type="scientific">Peribacillus simplex</name>
    <dbReference type="NCBI Taxonomy" id="1478"/>
    <lineage>
        <taxon>Bacteria</taxon>
        <taxon>Bacillati</taxon>
        <taxon>Bacillota</taxon>
        <taxon>Bacilli</taxon>
        <taxon>Bacillales</taxon>
        <taxon>Bacillaceae</taxon>
        <taxon>Peribacillus</taxon>
    </lineage>
</organism>
<evidence type="ECO:0000313" key="1">
    <source>
        <dbReference type="EMBL" id="SIQ01162.1"/>
    </source>
</evidence>
<dbReference type="EMBL" id="FTMX01000001">
    <property type="protein sequence ID" value="SIQ01162.1"/>
    <property type="molecule type" value="Genomic_DNA"/>
</dbReference>
<reference evidence="1 2" key="1">
    <citation type="submission" date="2017-01" db="EMBL/GenBank/DDBJ databases">
        <authorList>
            <person name="Varghese N."/>
            <person name="Submissions S."/>
        </authorList>
    </citation>
    <scope>NUCLEOTIDE SEQUENCE [LARGE SCALE GENOMIC DNA]</scope>
    <source>
        <strain evidence="1 2">RUG2-6</strain>
    </source>
</reference>
<gene>
    <name evidence="1" type="ORF">SAMN05878482_10173</name>
</gene>
<accession>A0A9X8WGJ6</accession>
<name>A0A9X8WGJ6_9BACI</name>
<proteinExistence type="predicted"/>
<dbReference type="AlphaFoldDB" id="A0A9X8WGJ6"/>
<dbReference type="Proteomes" id="UP000185829">
    <property type="component" value="Unassembled WGS sequence"/>
</dbReference>